<evidence type="ECO:0000313" key="2">
    <source>
        <dbReference type="Proteomes" id="UP000324222"/>
    </source>
</evidence>
<reference evidence="1 2" key="1">
    <citation type="submission" date="2019-05" db="EMBL/GenBank/DDBJ databases">
        <title>Another draft genome of Portunus trituberculatus and its Hox gene families provides insights of decapod evolution.</title>
        <authorList>
            <person name="Jeong J.-H."/>
            <person name="Song I."/>
            <person name="Kim S."/>
            <person name="Choi T."/>
            <person name="Kim D."/>
            <person name="Ryu S."/>
            <person name="Kim W."/>
        </authorList>
    </citation>
    <scope>NUCLEOTIDE SEQUENCE [LARGE SCALE GENOMIC DNA]</scope>
    <source>
        <tissue evidence="1">Muscle</tissue>
    </source>
</reference>
<organism evidence="1 2">
    <name type="scientific">Portunus trituberculatus</name>
    <name type="common">Swimming crab</name>
    <name type="synonym">Neptunus trituberculatus</name>
    <dbReference type="NCBI Taxonomy" id="210409"/>
    <lineage>
        <taxon>Eukaryota</taxon>
        <taxon>Metazoa</taxon>
        <taxon>Ecdysozoa</taxon>
        <taxon>Arthropoda</taxon>
        <taxon>Crustacea</taxon>
        <taxon>Multicrustacea</taxon>
        <taxon>Malacostraca</taxon>
        <taxon>Eumalacostraca</taxon>
        <taxon>Eucarida</taxon>
        <taxon>Decapoda</taxon>
        <taxon>Pleocyemata</taxon>
        <taxon>Brachyura</taxon>
        <taxon>Eubrachyura</taxon>
        <taxon>Portunoidea</taxon>
        <taxon>Portunidae</taxon>
        <taxon>Portuninae</taxon>
        <taxon>Portunus</taxon>
    </lineage>
</organism>
<comment type="caution">
    <text evidence="1">The sequence shown here is derived from an EMBL/GenBank/DDBJ whole genome shotgun (WGS) entry which is preliminary data.</text>
</comment>
<dbReference type="Proteomes" id="UP000324222">
    <property type="component" value="Unassembled WGS sequence"/>
</dbReference>
<protein>
    <submittedName>
        <fullName evidence="1">Uncharacterized protein</fullName>
    </submittedName>
</protein>
<gene>
    <name evidence="1" type="ORF">E2C01_092734</name>
</gene>
<evidence type="ECO:0000313" key="1">
    <source>
        <dbReference type="EMBL" id="MPC97419.1"/>
    </source>
</evidence>
<keyword evidence="2" id="KW-1185">Reference proteome</keyword>
<accession>A0A5B7JRD6</accession>
<proteinExistence type="predicted"/>
<dbReference type="AlphaFoldDB" id="A0A5B7JRD6"/>
<dbReference type="EMBL" id="VSRR010109885">
    <property type="protein sequence ID" value="MPC97419.1"/>
    <property type="molecule type" value="Genomic_DNA"/>
</dbReference>
<name>A0A5B7JRD6_PORTR</name>
<sequence length="58" mass="6631">MTRTKRNSARMTRRKGFLAKSKGALSVRNFSISLSKTVHKFSFTHFLHKVKTSLCTNS</sequence>